<evidence type="ECO:0000256" key="3">
    <source>
        <dbReference type="ARBA" id="ARBA00022475"/>
    </source>
</evidence>
<dbReference type="PROSITE" id="PS51123">
    <property type="entry name" value="OMPA_2"/>
    <property type="match status" value="1"/>
</dbReference>
<evidence type="ECO:0000256" key="9">
    <source>
        <dbReference type="SAM" id="Phobius"/>
    </source>
</evidence>
<dbReference type="Proteomes" id="UP000198324">
    <property type="component" value="Unassembled WGS sequence"/>
</dbReference>
<evidence type="ECO:0000256" key="7">
    <source>
        <dbReference type="PROSITE-ProRule" id="PRU00473"/>
    </source>
</evidence>
<keyword evidence="4 9" id="KW-0812">Transmembrane</keyword>
<evidence type="ECO:0000259" key="10">
    <source>
        <dbReference type="PROSITE" id="PS51123"/>
    </source>
</evidence>
<protein>
    <submittedName>
        <fullName evidence="11">Chemotaxis protein MotB</fullName>
    </submittedName>
</protein>
<evidence type="ECO:0000256" key="2">
    <source>
        <dbReference type="ARBA" id="ARBA00008914"/>
    </source>
</evidence>
<proteinExistence type="inferred from homology"/>
<dbReference type="CDD" id="cd07185">
    <property type="entry name" value="OmpA_C-like"/>
    <property type="match status" value="1"/>
</dbReference>
<dbReference type="SUPFAM" id="SSF103088">
    <property type="entry name" value="OmpA-like"/>
    <property type="match status" value="1"/>
</dbReference>
<dbReference type="InterPro" id="IPR050330">
    <property type="entry name" value="Bact_OuterMem_StrucFunc"/>
</dbReference>
<dbReference type="AlphaFoldDB" id="A0A239CLW9"/>
<keyword evidence="12" id="KW-1185">Reference proteome</keyword>
<evidence type="ECO:0000256" key="8">
    <source>
        <dbReference type="SAM" id="MobiDB-lite"/>
    </source>
</evidence>
<name>A0A239CLW9_9BACT</name>
<dbReference type="Gene3D" id="3.30.1330.60">
    <property type="entry name" value="OmpA-like domain"/>
    <property type="match status" value="1"/>
</dbReference>
<feature type="transmembrane region" description="Helical" evidence="9">
    <location>
        <begin position="26"/>
        <end position="45"/>
    </location>
</feature>
<dbReference type="InterPro" id="IPR025713">
    <property type="entry name" value="MotB-like_N_dom"/>
</dbReference>
<accession>A0A239CLW9</accession>
<dbReference type="PANTHER" id="PTHR30329:SF21">
    <property type="entry name" value="LIPOPROTEIN YIAD-RELATED"/>
    <property type="match status" value="1"/>
</dbReference>
<feature type="domain" description="OmpA-like" evidence="10">
    <location>
        <begin position="140"/>
        <end position="258"/>
    </location>
</feature>
<dbReference type="InterPro" id="IPR006665">
    <property type="entry name" value="OmpA-like"/>
</dbReference>
<evidence type="ECO:0000313" key="12">
    <source>
        <dbReference type="Proteomes" id="UP000198324"/>
    </source>
</evidence>
<dbReference type="GO" id="GO:0005886">
    <property type="term" value="C:plasma membrane"/>
    <property type="evidence" value="ECO:0007669"/>
    <property type="project" value="UniProtKB-SubCell"/>
</dbReference>
<dbReference type="OrthoDB" id="9783110at2"/>
<sequence length="322" mass="35572">MAENKPIIVKKVKKGHGGAHGGAWKVAYADFMTAMMAFFLLMWLLSMVVPEKRAGVEQYFKEFSLFDKQSSLDVRQGGAMIPDQDKPPVPQRDQLTEAAEHGKQPAVQPERLKSSMQDALNLNLPDVKDQITVDVTEAGVRIQIGYNEDDPLFAKGSPELTAKGRKAVQFIGSQLKDLPNKVEVEGHTDAVNYSGGKYTNWELSTQRASTARYALEQGGLPEDRLARVSGFAATQPLYPDNPTDPRNRRISILVRNYVPPQEGDGLAERIGAEKARAKEPNIAEEVNATIERMLSVEGRQPVAKPEEQTPSRPIITLKGVKQ</sequence>
<evidence type="ECO:0000256" key="5">
    <source>
        <dbReference type="ARBA" id="ARBA00022989"/>
    </source>
</evidence>
<comment type="subcellular location">
    <subcellularLocation>
        <location evidence="1">Cell membrane</location>
        <topology evidence="1">Single-pass membrane protein</topology>
    </subcellularLocation>
</comment>
<evidence type="ECO:0000256" key="1">
    <source>
        <dbReference type="ARBA" id="ARBA00004162"/>
    </source>
</evidence>
<dbReference type="EMBL" id="FZOC01000008">
    <property type="protein sequence ID" value="SNS20343.1"/>
    <property type="molecule type" value="Genomic_DNA"/>
</dbReference>
<reference evidence="11 12" key="1">
    <citation type="submission" date="2017-06" db="EMBL/GenBank/DDBJ databases">
        <authorList>
            <person name="Kim H.J."/>
            <person name="Triplett B.A."/>
        </authorList>
    </citation>
    <scope>NUCLEOTIDE SEQUENCE [LARGE SCALE GENOMIC DNA]</scope>
    <source>
        <strain evidence="11 12">DSM 13116</strain>
    </source>
</reference>
<organism evidence="11 12">
    <name type="scientific">Humidesulfovibrio mexicanus</name>
    <dbReference type="NCBI Taxonomy" id="147047"/>
    <lineage>
        <taxon>Bacteria</taxon>
        <taxon>Pseudomonadati</taxon>
        <taxon>Thermodesulfobacteriota</taxon>
        <taxon>Desulfovibrionia</taxon>
        <taxon>Desulfovibrionales</taxon>
        <taxon>Desulfovibrionaceae</taxon>
        <taxon>Humidesulfovibrio</taxon>
    </lineage>
</organism>
<gene>
    <name evidence="11" type="ORF">SAMN04488503_3168</name>
</gene>
<dbReference type="InterPro" id="IPR036737">
    <property type="entry name" value="OmpA-like_sf"/>
</dbReference>
<evidence type="ECO:0000256" key="6">
    <source>
        <dbReference type="ARBA" id="ARBA00023136"/>
    </source>
</evidence>
<keyword evidence="3" id="KW-1003">Cell membrane</keyword>
<dbReference type="Pfam" id="PF13677">
    <property type="entry name" value="MotB_plug"/>
    <property type="match status" value="1"/>
</dbReference>
<keyword evidence="5 9" id="KW-1133">Transmembrane helix</keyword>
<feature type="region of interest" description="Disordered" evidence="8">
    <location>
        <begin position="298"/>
        <end position="322"/>
    </location>
</feature>
<keyword evidence="6 7" id="KW-0472">Membrane</keyword>
<dbReference type="PANTHER" id="PTHR30329">
    <property type="entry name" value="STATOR ELEMENT OF FLAGELLAR MOTOR COMPLEX"/>
    <property type="match status" value="1"/>
</dbReference>
<evidence type="ECO:0000256" key="4">
    <source>
        <dbReference type="ARBA" id="ARBA00022692"/>
    </source>
</evidence>
<comment type="similarity">
    <text evidence="2">Belongs to the MotB family.</text>
</comment>
<evidence type="ECO:0000313" key="11">
    <source>
        <dbReference type="EMBL" id="SNS20343.1"/>
    </source>
</evidence>
<dbReference type="RefSeq" id="WP_089275355.1">
    <property type="nucleotide sequence ID" value="NZ_FZOC01000008.1"/>
</dbReference>
<dbReference type="Pfam" id="PF00691">
    <property type="entry name" value="OmpA"/>
    <property type="match status" value="1"/>
</dbReference>